<organism evidence="3 4">
    <name type="scientific">Tanacetum coccineum</name>
    <dbReference type="NCBI Taxonomy" id="301880"/>
    <lineage>
        <taxon>Eukaryota</taxon>
        <taxon>Viridiplantae</taxon>
        <taxon>Streptophyta</taxon>
        <taxon>Embryophyta</taxon>
        <taxon>Tracheophyta</taxon>
        <taxon>Spermatophyta</taxon>
        <taxon>Magnoliopsida</taxon>
        <taxon>eudicotyledons</taxon>
        <taxon>Gunneridae</taxon>
        <taxon>Pentapetalae</taxon>
        <taxon>asterids</taxon>
        <taxon>campanulids</taxon>
        <taxon>Asterales</taxon>
        <taxon>Asteraceae</taxon>
        <taxon>Asteroideae</taxon>
        <taxon>Anthemideae</taxon>
        <taxon>Anthemidinae</taxon>
        <taxon>Tanacetum</taxon>
    </lineage>
</organism>
<keyword evidence="3" id="KW-0808">Transferase</keyword>
<feature type="compositionally biased region" description="Basic and acidic residues" evidence="1">
    <location>
        <begin position="94"/>
        <end position="116"/>
    </location>
</feature>
<evidence type="ECO:0000313" key="3">
    <source>
        <dbReference type="EMBL" id="GJU00781.1"/>
    </source>
</evidence>
<reference evidence="3" key="1">
    <citation type="journal article" date="2022" name="Int. J. Mol. Sci.">
        <title>Draft Genome of Tanacetum Coccineum: Genomic Comparison of Closely Related Tanacetum-Family Plants.</title>
        <authorList>
            <person name="Yamashiro T."/>
            <person name="Shiraishi A."/>
            <person name="Nakayama K."/>
            <person name="Satake H."/>
        </authorList>
    </citation>
    <scope>NUCLEOTIDE SEQUENCE</scope>
</reference>
<accession>A0ABQ5IL71</accession>
<dbReference type="Proteomes" id="UP001151760">
    <property type="component" value="Unassembled WGS sequence"/>
</dbReference>
<feature type="compositionally biased region" description="Polar residues" evidence="1">
    <location>
        <begin position="369"/>
        <end position="381"/>
    </location>
</feature>
<evidence type="ECO:0000256" key="1">
    <source>
        <dbReference type="SAM" id="MobiDB-lite"/>
    </source>
</evidence>
<protein>
    <submittedName>
        <fullName evidence="3">Reverse transcriptase domain-containing protein</fullName>
    </submittedName>
</protein>
<evidence type="ECO:0000259" key="2">
    <source>
        <dbReference type="Pfam" id="PF03732"/>
    </source>
</evidence>
<comment type="caution">
    <text evidence="3">The sequence shown here is derived from an EMBL/GenBank/DDBJ whole genome shotgun (WGS) entry which is preliminary data.</text>
</comment>
<dbReference type="InterPro" id="IPR005162">
    <property type="entry name" value="Retrotrans_gag_dom"/>
</dbReference>
<proteinExistence type="predicted"/>
<feature type="region of interest" description="Disordered" evidence="1">
    <location>
        <begin position="81"/>
        <end position="176"/>
    </location>
</feature>
<dbReference type="GO" id="GO:0003964">
    <property type="term" value="F:RNA-directed DNA polymerase activity"/>
    <property type="evidence" value="ECO:0007669"/>
    <property type="project" value="UniProtKB-KW"/>
</dbReference>
<name>A0ABQ5IL71_9ASTR</name>
<reference evidence="3" key="2">
    <citation type="submission" date="2022-01" db="EMBL/GenBank/DDBJ databases">
        <authorList>
            <person name="Yamashiro T."/>
            <person name="Shiraishi A."/>
            <person name="Satake H."/>
            <person name="Nakayama K."/>
        </authorList>
    </citation>
    <scope>NUCLEOTIDE SEQUENCE</scope>
</reference>
<keyword evidence="3" id="KW-0695">RNA-directed DNA polymerase</keyword>
<dbReference type="EMBL" id="BQNB010020898">
    <property type="protein sequence ID" value="GJU00781.1"/>
    <property type="molecule type" value="Genomic_DNA"/>
</dbReference>
<sequence length="719" mass="82681">MSNNEQTPLSQPTSAVRNTLGKEQVPQNLVGTVSDEALREYCDKNYHQILPIIAEKVHQEKERRVEEETLRKGWDLGMLEATPEVRNMGTGAPERNESIHSGDSEQKSEYSSRRGTESYYQSSHPKGTEIASEKHRHKREHSKRTEVMSENEGSAGGHWKSKSKKQRSSVEDDLSQPWVCEETDPFTPRIRYFNFPRTRMPSHIKTYDGSKDPEDHLKIFQAAAKTERWAMPTWCHMFNSTLTGNARVWFDDLPKESIDSYDDLRKAFLENYLQQKKCIKDPVEIHNIKQRDGESTEEFVRRYKLECRDVKGALKCMKIFGFMHGITNPELIKRLHDHIPESMDEMMRVTTAFLRGEVAASNRERKKSFSSWKQQKAGQKQNFKKGSFRSQQRTERKQDRFTILTKTPKEILALDKGKFKSPPPMTTPVEKRNASKFCEFHGQRQQKKGETPAKDKALAILMVQPWHRIARQRITQTFSPESVISFPPLGEEDGTEGPMIIEAEMGGHCVHRIFRPEVKNQMVPATTPLVGFSEEIIWPLGQIALLVKIGDEEHSTFAWMNFMIVRSPSPYNGIIGRPRVRKIRAISSTTHGMLKFSVVGRIVTLRSSKVIPLECSMVSEPGMPQPVINQVLEEKIQVAIHLEYPEQTVMIGSTLTEEGQKELCGLLRRHLDVFAWKPSNITRVPRHIAEHRLNIREGCLPIRQKKRGQVPERNKAICE</sequence>
<evidence type="ECO:0000313" key="4">
    <source>
        <dbReference type="Proteomes" id="UP001151760"/>
    </source>
</evidence>
<feature type="domain" description="Retrotransposon gag" evidence="2">
    <location>
        <begin position="237"/>
        <end position="326"/>
    </location>
</feature>
<dbReference type="PANTHER" id="PTHR33223">
    <property type="entry name" value="CCHC-TYPE DOMAIN-CONTAINING PROTEIN"/>
    <property type="match status" value="1"/>
</dbReference>
<feature type="region of interest" description="Disordered" evidence="1">
    <location>
        <begin position="1"/>
        <end position="23"/>
    </location>
</feature>
<feature type="compositionally biased region" description="Polar residues" evidence="1">
    <location>
        <begin position="1"/>
        <end position="17"/>
    </location>
</feature>
<keyword evidence="4" id="KW-1185">Reference proteome</keyword>
<dbReference type="PANTHER" id="PTHR33223:SF11">
    <property type="entry name" value="ELEMENT PROTEIN, PUTATIVE-RELATED"/>
    <property type="match status" value="1"/>
</dbReference>
<feature type="region of interest" description="Disordered" evidence="1">
    <location>
        <begin position="364"/>
        <end position="402"/>
    </location>
</feature>
<gene>
    <name evidence="3" type="ORF">Tco_1111119</name>
</gene>
<dbReference type="Pfam" id="PF03732">
    <property type="entry name" value="Retrotrans_gag"/>
    <property type="match status" value="1"/>
</dbReference>
<keyword evidence="3" id="KW-0548">Nucleotidyltransferase</keyword>